<dbReference type="AlphaFoldDB" id="A0A0M2V1F8"/>
<dbReference type="NCBIfam" id="TIGR01494">
    <property type="entry name" value="ATPase_P-type"/>
    <property type="match status" value="2"/>
</dbReference>
<feature type="transmembrane region" description="Helical" evidence="11">
    <location>
        <begin position="105"/>
        <end position="124"/>
    </location>
</feature>
<dbReference type="Pfam" id="PF00122">
    <property type="entry name" value="E1-E2_ATPase"/>
    <property type="match status" value="1"/>
</dbReference>
<dbReference type="SUPFAM" id="SSF81665">
    <property type="entry name" value="Calcium ATPase, transmembrane domain M"/>
    <property type="match status" value="1"/>
</dbReference>
<keyword evidence="8" id="KW-1278">Translocase</keyword>
<evidence type="ECO:0000256" key="5">
    <source>
        <dbReference type="ARBA" id="ARBA00022723"/>
    </source>
</evidence>
<dbReference type="InterPro" id="IPR036163">
    <property type="entry name" value="HMA_dom_sf"/>
</dbReference>
<dbReference type="InterPro" id="IPR036412">
    <property type="entry name" value="HAD-like_sf"/>
</dbReference>
<feature type="transmembrane region" description="Helical" evidence="11">
    <location>
        <begin position="347"/>
        <end position="365"/>
    </location>
</feature>
<dbReference type="Gene3D" id="3.40.50.1000">
    <property type="entry name" value="HAD superfamily/HAD-like"/>
    <property type="match status" value="1"/>
</dbReference>
<feature type="transmembrane region" description="Helical" evidence="11">
    <location>
        <begin position="704"/>
        <end position="724"/>
    </location>
</feature>
<feature type="transmembrane region" description="Helical" evidence="11">
    <location>
        <begin position="130"/>
        <end position="147"/>
    </location>
</feature>
<name>A0A0M2V1F8_9GAMM</name>
<dbReference type="RefSeq" id="WP_046558334.1">
    <property type="nucleotide sequence ID" value="NZ_LAHO01000014.1"/>
</dbReference>
<proteinExistence type="inferred from homology"/>
<dbReference type="SUPFAM" id="SSF56784">
    <property type="entry name" value="HAD-like"/>
    <property type="match status" value="1"/>
</dbReference>
<comment type="subcellular location">
    <subcellularLocation>
        <location evidence="1">Cell membrane</location>
        <topology evidence="1">Multi-pass membrane protein</topology>
    </subcellularLocation>
</comment>
<dbReference type="PANTHER" id="PTHR43520">
    <property type="entry name" value="ATP7, ISOFORM B"/>
    <property type="match status" value="1"/>
</dbReference>
<dbReference type="InterPro" id="IPR059000">
    <property type="entry name" value="ATPase_P-type_domA"/>
</dbReference>
<dbReference type="NCBIfam" id="TIGR01525">
    <property type="entry name" value="ATPase-IB_hvy"/>
    <property type="match status" value="1"/>
</dbReference>
<sequence>MSAETKHITALARLTLPGMGSDHCAGIVKTSLKRLDGMGEITTNIAAHRVEASYDPGKLNLAEIRAAVEKAGYDVAQICSDSDDNAAEKDADIESAYLSQALQRLWIAGIPTTLIMLLMIPHMFWQPIPGYLLIVTLLAFPVVFLYGGAATHKSTWRSLTNRTFNMDVLISMGSIPPYLIGLAGFFVSMTSFMEMAATIMTFHLLGRYLETKAKGRASQAIRKLLTLGAKTARVERDGQEQDVAVKELQPGDIMVIRPGDKVPTDGEVVEGESHLDESIATGESVPVYKSSGDTVIGATINKEGRLRVRATKVGGDTFLSQVIKLVEQAQGSRVPIQEFADRMTGRFVPIVILIALASFVVWFVAADSLRPILEWAAGTLPWVNPTASTPVLAILAAIAVLVIACPCALGLATPTALMVGSGIGAERGILIRSGEAIQTFKDIKVMVLDKTGTITRGEPKLTEVVTADGVTEQQLLQWAATVENASEHPIARAIVEGAGERNVTPGEVTEFRSTGARGVSGKVDGALVLIGNRKLLSEEGVTALEALDKELDDLEGRGRTAVLVAVDGKACGIVAVADTIKAGSVAAIRGMHELGLHVVMITGDNERAARAVAEEVGIDEVQAGVLPEGKVDAIRALQKKHGNHVAMVGDGINDAPALKQANVGIAIGAGADVAIEAADVTLVRGELTGVVEAMYLSRATFSKIVQNLIWASAYNMAAIPIAAIGLLHPMIGVVAMTASSLSVIGNSLLLKRVKLNASKPPSN</sequence>
<evidence type="ECO:0000256" key="4">
    <source>
        <dbReference type="ARBA" id="ARBA00022692"/>
    </source>
</evidence>
<dbReference type="GO" id="GO:0060003">
    <property type="term" value="P:copper ion export"/>
    <property type="evidence" value="ECO:0007669"/>
    <property type="project" value="UniProtKB-ARBA"/>
</dbReference>
<dbReference type="PATRIC" id="fig|336831.14.peg.1422"/>
<dbReference type="Proteomes" id="UP000034228">
    <property type="component" value="Unassembled WGS sequence"/>
</dbReference>
<evidence type="ECO:0000256" key="7">
    <source>
        <dbReference type="ARBA" id="ARBA00022840"/>
    </source>
</evidence>
<evidence type="ECO:0000256" key="6">
    <source>
        <dbReference type="ARBA" id="ARBA00022741"/>
    </source>
</evidence>
<dbReference type="SFLD" id="SFLDS00003">
    <property type="entry name" value="Haloacid_Dehalogenase"/>
    <property type="match status" value="1"/>
</dbReference>
<evidence type="ECO:0000256" key="1">
    <source>
        <dbReference type="ARBA" id="ARBA00004651"/>
    </source>
</evidence>
<evidence type="ECO:0000256" key="10">
    <source>
        <dbReference type="ARBA" id="ARBA00023136"/>
    </source>
</evidence>
<keyword evidence="6 11" id="KW-0547">Nucleotide-binding</keyword>
<evidence type="ECO:0000256" key="11">
    <source>
        <dbReference type="RuleBase" id="RU362081"/>
    </source>
</evidence>
<dbReference type="InterPro" id="IPR044492">
    <property type="entry name" value="P_typ_ATPase_HD_dom"/>
</dbReference>
<dbReference type="GO" id="GO:0005507">
    <property type="term" value="F:copper ion binding"/>
    <property type="evidence" value="ECO:0007669"/>
    <property type="project" value="TreeGrafter"/>
</dbReference>
<dbReference type="PRINTS" id="PR00119">
    <property type="entry name" value="CATATPASE"/>
</dbReference>
<evidence type="ECO:0000256" key="9">
    <source>
        <dbReference type="ARBA" id="ARBA00022989"/>
    </source>
</evidence>
<keyword evidence="7 11" id="KW-0067">ATP-binding</keyword>
<feature type="transmembrane region" description="Helical" evidence="11">
    <location>
        <begin position="730"/>
        <end position="750"/>
    </location>
</feature>
<comment type="similarity">
    <text evidence="2 11">Belongs to the cation transport ATPase (P-type) (TC 3.A.3) family. Type IB subfamily.</text>
</comment>
<dbReference type="PROSITE" id="PS00154">
    <property type="entry name" value="ATPASE_E1_E2"/>
    <property type="match status" value="1"/>
</dbReference>
<gene>
    <name evidence="13" type="ORF">WG68_13990</name>
</gene>
<dbReference type="GO" id="GO:0005524">
    <property type="term" value="F:ATP binding"/>
    <property type="evidence" value="ECO:0007669"/>
    <property type="project" value="UniProtKB-UniRule"/>
</dbReference>
<dbReference type="SUPFAM" id="SSF55008">
    <property type="entry name" value="HMA, heavy metal-associated domain"/>
    <property type="match status" value="1"/>
</dbReference>
<dbReference type="EMBL" id="LAHO01000014">
    <property type="protein sequence ID" value="KKO44662.1"/>
    <property type="molecule type" value="Genomic_DNA"/>
</dbReference>
<keyword evidence="10 11" id="KW-0472">Membrane</keyword>
<organism evidence="13 14">
    <name type="scientific">Arsukibacterium ikkense</name>
    <dbReference type="NCBI Taxonomy" id="336831"/>
    <lineage>
        <taxon>Bacteria</taxon>
        <taxon>Pseudomonadati</taxon>
        <taxon>Pseudomonadota</taxon>
        <taxon>Gammaproteobacteria</taxon>
        <taxon>Chromatiales</taxon>
        <taxon>Chromatiaceae</taxon>
        <taxon>Arsukibacterium</taxon>
    </lineage>
</organism>
<evidence type="ECO:0000313" key="14">
    <source>
        <dbReference type="Proteomes" id="UP000034228"/>
    </source>
</evidence>
<dbReference type="Pfam" id="PF00702">
    <property type="entry name" value="Hydrolase"/>
    <property type="match status" value="1"/>
</dbReference>
<dbReference type="Gene3D" id="2.70.150.10">
    <property type="entry name" value="Calcium-transporting ATPase, cytoplasmic transduction domain A"/>
    <property type="match status" value="1"/>
</dbReference>
<dbReference type="PRINTS" id="PR00943">
    <property type="entry name" value="CUATPASE"/>
</dbReference>
<evidence type="ECO:0000256" key="2">
    <source>
        <dbReference type="ARBA" id="ARBA00006024"/>
    </source>
</evidence>
<keyword evidence="5 11" id="KW-0479">Metal-binding</keyword>
<dbReference type="PROSITE" id="PS50846">
    <property type="entry name" value="HMA_2"/>
    <property type="match status" value="1"/>
</dbReference>
<dbReference type="SUPFAM" id="SSF81653">
    <property type="entry name" value="Calcium ATPase, transduction domain A"/>
    <property type="match status" value="1"/>
</dbReference>
<dbReference type="SFLD" id="SFLDG00002">
    <property type="entry name" value="C1.7:_P-type_atpase_like"/>
    <property type="match status" value="1"/>
</dbReference>
<feature type="domain" description="HMA" evidence="12">
    <location>
        <begin position="10"/>
        <end position="76"/>
    </location>
</feature>
<dbReference type="PANTHER" id="PTHR43520:SF8">
    <property type="entry name" value="P-TYPE CU(+) TRANSPORTER"/>
    <property type="match status" value="1"/>
</dbReference>
<dbReference type="FunFam" id="2.70.150.10:FF:000020">
    <property type="entry name" value="Copper-exporting P-type ATPase A"/>
    <property type="match status" value="1"/>
</dbReference>
<dbReference type="InterPro" id="IPR001757">
    <property type="entry name" value="P_typ_ATPase"/>
</dbReference>
<evidence type="ECO:0000256" key="3">
    <source>
        <dbReference type="ARBA" id="ARBA00022475"/>
    </source>
</evidence>
<keyword evidence="3 11" id="KW-1003">Cell membrane</keyword>
<dbReference type="STRING" id="336831.WG68_13990"/>
<reference evidence="13 14" key="1">
    <citation type="submission" date="2015-03" db="EMBL/GenBank/DDBJ databases">
        <title>Draft genome sequences of two protease-producing strains of Arsukibacterium isolated from two cold and alkaline environments.</title>
        <authorList>
            <person name="Lylloff J.E."/>
            <person name="Skov L.B."/>
            <person name="Jepsen M."/>
            <person name="Hallin P.F."/>
            <person name="Sorensen S.J."/>
            <person name="Stougaard P."/>
            <person name="Glaring M.A."/>
        </authorList>
    </citation>
    <scope>NUCLEOTIDE SEQUENCE [LARGE SCALE GENOMIC DNA]</scope>
    <source>
        <strain evidence="13 14">GCM72</strain>
    </source>
</reference>
<dbReference type="InterPro" id="IPR023299">
    <property type="entry name" value="ATPase_P-typ_cyto_dom_N"/>
</dbReference>
<dbReference type="CDD" id="cd02094">
    <property type="entry name" value="P-type_ATPase_Cu-like"/>
    <property type="match status" value="1"/>
</dbReference>
<keyword evidence="4 11" id="KW-0812">Transmembrane</keyword>
<dbReference type="GO" id="GO:0016887">
    <property type="term" value="F:ATP hydrolysis activity"/>
    <property type="evidence" value="ECO:0007669"/>
    <property type="project" value="InterPro"/>
</dbReference>
<dbReference type="InterPro" id="IPR023214">
    <property type="entry name" value="HAD_sf"/>
</dbReference>
<dbReference type="InterPro" id="IPR008250">
    <property type="entry name" value="ATPase_P-typ_transduc_dom_A_sf"/>
</dbReference>
<dbReference type="GO" id="GO:0005886">
    <property type="term" value="C:plasma membrane"/>
    <property type="evidence" value="ECO:0007669"/>
    <property type="project" value="UniProtKB-SubCell"/>
</dbReference>
<dbReference type="Gene3D" id="3.40.1110.10">
    <property type="entry name" value="Calcium-transporting ATPase, cytoplasmic domain N"/>
    <property type="match status" value="1"/>
</dbReference>
<keyword evidence="9 11" id="KW-1133">Transmembrane helix</keyword>
<protein>
    <submittedName>
        <fullName evidence="13">ATPase</fullName>
    </submittedName>
</protein>
<dbReference type="Pfam" id="PF00403">
    <property type="entry name" value="HMA"/>
    <property type="match status" value="1"/>
</dbReference>
<dbReference type="InterPro" id="IPR027256">
    <property type="entry name" value="P-typ_ATPase_IB"/>
</dbReference>
<keyword evidence="14" id="KW-1185">Reference proteome</keyword>
<dbReference type="InterPro" id="IPR006121">
    <property type="entry name" value="HMA_dom"/>
</dbReference>
<comment type="caution">
    <text evidence="13">The sequence shown here is derived from an EMBL/GenBank/DDBJ whole genome shotgun (WGS) entry which is preliminary data.</text>
</comment>
<feature type="transmembrane region" description="Helical" evidence="11">
    <location>
        <begin position="192"/>
        <end position="209"/>
    </location>
</feature>
<dbReference type="Gene3D" id="3.30.70.100">
    <property type="match status" value="1"/>
</dbReference>
<dbReference type="InterPro" id="IPR023298">
    <property type="entry name" value="ATPase_P-typ_TM_dom_sf"/>
</dbReference>
<evidence type="ECO:0000256" key="8">
    <source>
        <dbReference type="ARBA" id="ARBA00022967"/>
    </source>
</evidence>
<dbReference type="InterPro" id="IPR018303">
    <property type="entry name" value="ATPase_P-typ_P_site"/>
</dbReference>
<accession>A0A0M2V1F8</accession>
<feature type="transmembrane region" description="Helical" evidence="11">
    <location>
        <begin position="168"/>
        <end position="186"/>
    </location>
</feature>
<feature type="transmembrane region" description="Helical" evidence="11">
    <location>
        <begin position="391"/>
        <end position="412"/>
    </location>
</feature>
<dbReference type="SFLD" id="SFLDF00027">
    <property type="entry name" value="p-type_atpase"/>
    <property type="match status" value="1"/>
</dbReference>
<dbReference type="CDD" id="cd00371">
    <property type="entry name" value="HMA"/>
    <property type="match status" value="1"/>
</dbReference>
<evidence type="ECO:0000313" key="13">
    <source>
        <dbReference type="EMBL" id="KKO44662.1"/>
    </source>
</evidence>
<dbReference type="GO" id="GO:0043682">
    <property type="term" value="F:P-type divalent copper transporter activity"/>
    <property type="evidence" value="ECO:0007669"/>
    <property type="project" value="TreeGrafter"/>
</dbReference>
<dbReference type="GO" id="GO:0055070">
    <property type="term" value="P:copper ion homeostasis"/>
    <property type="evidence" value="ECO:0007669"/>
    <property type="project" value="TreeGrafter"/>
</dbReference>
<dbReference type="OrthoDB" id="9814270at2"/>
<evidence type="ECO:0000259" key="12">
    <source>
        <dbReference type="PROSITE" id="PS50846"/>
    </source>
</evidence>